<keyword evidence="4" id="KW-0812">Transmembrane</keyword>
<evidence type="ECO:0000256" key="7">
    <source>
        <dbReference type="ARBA" id="ARBA00023136"/>
    </source>
</evidence>
<organism evidence="9 10">
    <name type="scientific">Porphyridium purpureum</name>
    <name type="common">Red alga</name>
    <name type="synonym">Porphyridium cruentum</name>
    <dbReference type="NCBI Taxonomy" id="35688"/>
    <lineage>
        <taxon>Eukaryota</taxon>
        <taxon>Rhodophyta</taxon>
        <taxon>Bangiophyceae</taxon>
        <taxon>Porphyridiales</taxon>
        <taxon>Porphyridiaceae</taxon>
        <taxon>Porphyridium</taxon>
    </lineage>
</organism>
<dbReference type="GO" id="GO:0005886">
    <property type="term" value="C:plasma membrane"/>
    <property type="evidence" value="ECO:0007669"/>
    <property type="project" value="UniProtKB-SubCell"/>
</dbReference>
<evidence type="ECO:0000256" key="5">
    <source>
        <dbReference type="ARBA" id="ARBA00022989"/>
    </source>
</evidence>
<reference evidence="10" key="1">
    <citation type="journal article" date="2019" name="Nat. Commun.">
        <title>Expansion of phycobilisome linker gene families in mesophilic red algae.</title>
        <authorList>
            <person name="Lee J."/>
            <person name="Kim D."/>
            <person name="Bhattacharya D."/>
            <person name="Yoon H.S."/>
        </authorList>
    </citation>
    <scope>NUCLEOTIDE SEQUENCE [LARGE SCALE GENOMIC DNA]</scope>
    <source>
        <strain evidence="10">CCMP 1328</strain>
    </source>
</reference>
<dbReference type="PANTHER" id="PTHR33281">
    <property type="entry name" value="UPF0187 PROTEIN YNEE"/>
    <property type="match status" value="1"/>
</dbReference>
<keyword evidence="7" id="KW-0472">Membrane</keyword>
<sequence>MSAMPIAAFQTAGWGPARRHQQRGGFVSGPTCGRAFAPTRGTVIARDGFNGEIVSGGFRAQAPGTRAHPNVVLTTLARAARQFDHASGGSTAFTSPWPSSKDKSPSPQVNDESTRDYPGAGPAGPARTSPRKSSESNLQSGWTDVSRGDNESAVQRWLGNSEWVQHLVTLPYSYVLYRIRGRMLCCIAVSTFVTLFHTYHGLPEVSKEPHEWIAGALGLLNALSCGTAQDRFWESYRLFADLVFASRRMVRLACAYLPDSCYDVAKYTSLFVWTLKDHLHETRQTDLVVGGTERVLGTMLSPTESAQLRDSENRPLLVLLWLSNAVRDVYAKDNKLSLSSAFTKSQPVANAEIELFAVENCLEQFERVFARTEHLAFADQRTYSRALSRFLSLWTLTLPFVMVHDLGNFTPLCISCVAWVFYSIEELGTLLRNPFKLQSRRMGAETQAQLPMDAFCARLSRDILEILSVHRGMQERASSRPDSFEARP</sequence>
<keyword evidence="5" id="KW-1133">Transmembrane helix</keyword>
<evidence type="ECO:0000256" key="1">
    <source>
        <dbReference type="ARBA" id="ARBA00004651"/>
    </source>
</evidence>
<dbReference type="AlphaFoldDB" id="A0A5J4YZB5"/>
<dbReference type="Pfam" id="PF25539">
    <property type="entry name" value="Bestrophin_2"/>
    <property type="match status" value="1"/>
</dbReference>
<accession>A0A5J4YZB5</accession>
<evidence type="ECO:0000313" key="10">
    <source>
        <dbReference type="Proteomes" id="UP000324585"/>
    </source>
</evidence>
<dbReference type="OrthoDB" id="411536at2759"/>
<proteinExistence type="predicted"/>
<evidence type="ECO:0000256" key="6">
    <source>
        <dbReference type="ARBA" id="ARBA00023065"/>
    </source>
</evidence>
<gene>
    <name evidence="9" type="ORF">FVE85_0059</name>
</gene>
<dbReference type="InterPro" id="IPR044669">
    <property type="entry name" value="YneE/VCCN1/2-like"/>
</dbReference>
<dbReference type="Proteomes" id="UP000324585">
    <property type="component" value="Unassembled WGS sequence"/>
</dbReference>
<evidence type="ECO:0000256" key="4">
    <source>
        <dbReference type="ARBA" id="ARBA00022692"/>
    </source>
</evidence>
<comment type="caution">
    <text evidence="9">The sequence shown here is derived from an EMBL/GenBank/DDBJ whole genome shotgun (WGS) entry which is preliminary data.</text>
</comment>
<name>A0A5J4YZB5_PORPP</name>
<keyword evidence="10" id="KW-1185">Reference proteome</keyword>
<keyword evidence="2" id="KW-0813">Transport</keyword>
<dbReference type="PANTHER" id="PTHR33281:SF19">
    <property type="entry name" value="VOLTAGE-DEPENDENT ANION CHANNEL-FORMING PROTEIN YNEE"/>
    <property type="match status" value="1"/>
</dbReference>
<protein>
    <submittedName>
        <fullName evidence="9">UPF0187 protein</fullName>
    </submittedName>
</protein>
<dbReference type="EMBL" id="VRMN01000002">
    <property type="protein sequence ID" value="KAA8496330.1"/>
    <property type="molecule type" value="Genomic_DNA"/>
</dbReference>
<keyword evidence="3" id="KW-1003">Cell membrane</keyword>
<evidence type="ECO:0000313" key="9">
    <source>
        <dbReference type="EMBL" id="KAA8496330.1"/>
    </source>
</evidence>
<evidence type="ECO:0000256" key="3">
    <source>
        <dbReference type="ARBA" id="ARBA00022475"/>
    </source>
</evidence>
<feature type="region of interest" description="Disordered" evidence="8">
    <location>
        <begin position="85"/>
        <end position="147"/>
    </location>
</feature>
<keyword evidence="6" id="KW-0406">Ion transport</keyword>
<comment type="subcellular location">
    <subcellularLocation>
        <location evidence="1">Cell membrane</location>
        <topology evidence="1">Multi-pass membrane protein</topology>
    </subcellularLocation>
</comment>
<dbReference type="GO" id="GO:0005254">
    <property type="term" value="F:chloride channel activity"/>
    <property type="evidence" value="ECO:0007669"/>
    <property type="project" value="InterPro"/>
</dbReference>
<evidence type="ECO:0000256" key="8">
    <source>
        <dbReference type="SAM" id="MobiDB-lite"/>
    </source>
</evidence>
<evidence type="ECO:0000256" key="2">
    <source>
        <dbReference type="ARBA" id="ARBA00022448"/>
    </source>
</evidence>